<dbReference type="InParanoid" id="A0A2K3D5X3"/>
<dbReference type="OrthoDB" id="544942at2759"/>
<dbReference type="EMBL" id="CM008973">
    <property type="protein sequence ID" value="PNW75932.1"/>
    <property type="molecule type" value="Genomic_DNA"/>
</dbReference>
<organism evidence="1 2">
    <name type="scientific">Chlamydomonas reinhardtii</name>
    <name type="common">Chlamydomonas smithii</name>
    <dbReference type="NCBI Taxonomy" id="3055"/>
    <lineage>
        <taxon>Eukaryota</taxon>
        <taxon>Viridiplantae</taxon>
        <taxon>Chlorophyta</taxon>
        <taxon>core chlorophytes</taxon>
        <taxon>Chlorophyceae</taxon>
        <taxon>CS clade</taxon>
        <taxon>Chlamydomonadales</taxon>
        <taxon>Chlamydomonadaceae</taxon>
        <taxon>Chlamydomonas</taxon>
    </lineage>
</organism>
<proteinExistence type="predicted"/>
<reference evidence="1 2" key="1">
    <citation type="journal article" date="2007" name="Science">
        <title>The Chlamydomonas genome reveals the evolution of key animal and plant functions.</title>
        <authorList>
            <person name="Merchant S.S."/>
            <person name="Prochnik S.E."/>
            <person name="Vallon O."/>
            <person name="Harris E.H."/>
            <person name="Karpowicz S.J."/>
            <person name="Witman G.B."/>
            <person name="Terry A."/>
            <person name="Salamov A."/>
            <person name="Fritz-Laylin L.K."/>
            <person name="Marechal-Drouard L."/>
            <person name="Marshall W.F."/>
            <person name="Qu L.H."/>
            <person name="Nelson D.R."/>
            <person name="Sanderfoot A.A."/>
            <person name="Spalding M.H."/>
            <person name="Kapitonov V.V."/>
            <person name="Ren Q."/>
            <person name="Ferris P."/>
            <person name="Lindquist E."/>
            <person name="Shapiro H."/>
            <person name="Lucas S.M."/>
            <person name="Grimwood J."/>
            <person name="Schmutz J."/>
            <person name="Cardol P."/>
            <person name="Cerutti H."/>
            <person name="Chanfreau G."/>
            <person name="Chen C.L."/>
            <person name="Cognat V."/>
            <person name="Croft M.T."/>
            <person name="Dent R."/>
            <person name="Dutcher S."/>
            <person name="Fernandez E."/>
            <person name="Fukuzawa H."/>
            <person name="Gonzalez-Ballester D."/>
            <person name="Gonzalez-Halphen D."/>
            <person name="Hallmann A."/>
            <person name="Hanikenne M."/>
            <person name="Hippler M."/>
            <person name="Inwood W."/>
            <person name="Jabbari K."/>
            <person name="Kalanon M."/>
            <person name="Kuras R."/>
            <person name="Lefebvre P.A."/>
            <person name="Lemaire S.D."/>
            <person name="Lobanov A.V."/>
            <person name="Lohr M."/>
            <person name="Manuell A."/>
            <person name="Meier I."/>
            <person name="Mets L."/>
            <person name="Mittag M."/>
            <person name="Mittelmeier T."/>
            <person name="Moroney J.V."/>
            <person name="Moseley J."/>
            <person name="Napoli C."/>
            <person name="Nedelcu A.M."/>
            <person name="Niyogi K."/>
            <person name="Novoselov S.V."/>
            <person name="Paulsen I.T."/>
            <person name="Pazour G."/>
            <person name="Purton S."/>
            <person name="Ral J.P."/>
            <person name="Riano-Pachon D.M."/>
            <person name="Riekhof W."/>
            <person name="Rymarquis L."/>
            <person name="Schroda M."/>
            <person name="Stern D."/>
            <person name="Umen J."/>
            <person name="Willows R."/>
            <person name="Wilson N."/>
            <person name="Zimmer S.L."/>
            <person name="Allmer J."/>
            <person name="Balk J."/>
            <person name="Bisova K."/>
            <person name="Chen C.J."/>
            <person name="Elias M."/>
            <person name="Gendler K."/>
            <person name="Hauser C."/>
            <person name="Lamb M.R."/>
            <person name="Ledford H."/>
            <person name="Long J.C."/>
            <person name="Minagawa J."/>
            <person name="Page M.D."/>
            <person name="Pan J."/>
            <person name="Pootakham W."/>
            <person name="Roje S."/>
            <person name="Rose A."/>
            <person name="Stahlberg E."/>
            <person name="Terauchi A.M."/>
            <person name="Yang P."/>
            <person name="Ball S."/>
            <person name="Bowler C."/>
            <person name="Dieckmann C.L."/>
            <person name="Gladyshev V.N."/>
            <person name="Green P."/>
            <person name="Jorgensen R."/>
            <person name="Mayfield S."/>
            <person name="Mueller-Roeber B."/>
            <person name="Rajamani S."/>
            <person name="Sayre R.T."/>
            <person name="Brokstein P."/>
            <person name="Dubchak I."/>
            <person name="Goodstein D."/>
            <person name="Hornick L."/>
            <person name="Huang Y.W."/>
            <person name="Jhaveri J."/>
            <person name="Luo Y."/>
            <person name="Martinez D."/>
            <person name="Ngau W.C."/>
            <person name="Otillar B."/>
            <person name="Poliakov A."/>
            <person name="Porter A."/>
            <person name="Szajkowski L."/>
            <person name="Werner G."/>
            <person name="Zhou K."/>
            <person name="Grigoriev I.V."/>
            <person name="Rokhsar D.S."/>
            <person name="Grossman A.R."/>
        </authorList>
    </citation>
    <scope>NUCLEOTIDE SEQUENCE [LARGE SCALE GENOMIC DNA]</scope>
    <source>
        <strain evidence="2">CC-503</strain>
    </source>
</reference>
<dbReference type="GeneID" id="5719715"/>
<dbReference type="RefSeq" id="XP_042918931.1">
    <property type="nucleotide sequence ID" value="XM_043069064.1"/>
</dbReference>
<dbReference type="PaxDb" id="3055-EDP02969"/>
<name>A0A2K3D5X3_CHLRE</name>
<dbReference type="KEGG" id="cre:CHLRE_12g554400v5"/>
<evidence type="ECO:0000313" key="2">
    <source>
        <dbReference type="Proteomes" id="UP000006906"/>
    </source>
</evidence>
<evidence type="ECO:0000313" key="1">
    <source>
        <dbReference type="EMBL" id="PNW75932.1"/>
    </source>
</evidence>
<dbReference type="Proteomes" id="UP000006906">
    <property type="component" value="Chromosome 12"/>
</dbReference>
<protein>
    <submittedName>
        <fullName evidence="1">Uncharacterized protein</fullName>
    </submittedName>
</protein>
<dbReference type="ExpressionAtlas" id="A0A2K3D5X3">
    <property type="expression patterns" value="baseline"/>
</dbReference>
<dbReference type="AlphaFoldDB" id="A0A2K3D5X3"/>
<gene>
    <name evidence="1" type="ORF">CHLRE_12g554400v5</name>
</gene>
<keyword evidence="2" id="KW-1185">Reference proteome</keyword>
<sequence>MLNSGKLALTGAQCAFVRGREGGLCSCVSATAVVDTETPAQESEPADATLSCVSVDSAQAEAEADGDWVEVRHGPHPERFNMTEAQVAEVAAVQARLEATARKEESGAWERLAPYIAALPHAIQRACIPKPGAEAAAKARAEKRAARKQKDRARVIVPRVRGGGRRGRRLYAAPAAPTAPAKPTGPYATLRWPPRRIVGTALKAGHTPVPPKAVAFTVNTPRETYYEPEPEPASSLVDSYYLEMSEDYEEKLMKGARGAKRHAATAGKTLAGASHHTSHGHKRGGRAGGLVLRPIAEGDGSFAVRIAHPSETRLQMVRPNGFGPAGDARARRQLHRSSAACRSTCKADVPVAELWPYL</sequence>
<dbReference type="Gramene" id="PNW75932">
    <property type="protein sequence ID" value="PNW75932"/>
    <property type="gene ID" value="CHLRE_12g554400v5"/>
</dbReference>
<accession>A0A2K3D5X3</accession>